<dbReference type="Gene3D" id="3.40.630.30">
    <property type="match status" value="1"/>
</dbReference>
<dbReference type="Pfam" id="PF00583">
    <property type="entry name" value="Acetyltransf_1"/>
    <property type="match status" value="1"/>
</dbReference>
<dbReference type="PATRIC" id="fig|913848.6.peg.891"/>
<sequence>MQLRPIQSTDDQQIKTIIQQALADYQLNLPGTAYFDPQLDRLAEYYAQLPNSQYWVLVDATGKVAGGAGVGVFNAAKGIAELQKLYIAPEFRGRGLAHQLMQQTLGFAQQHYQQLYLETFAVLQAANQLYHRYDFRQLTAPLAGSEHSACDTWYVREFTD</sequence>
<dbReference type="InterPro" id="IPR016181">
    <property type="entry name" value="Acyl_CoA_acyltransferase"/>
</dbReference>
<protein>
    <recommendedName>
        <fullName evidence="2">N-acetyltransferase domain-containing protein</fullName>
    </recommendedName>
</protein>
<dbReference type="PANTHER" id="PTHR13947:SF37">
    <property type="entry name" value="LD18367P"/>
    <property type="match status" value="1"/>
</dbReference>
<feature type="domain" description="N-acetyltransferase" evidence="2">
    <location>
        <begin position="1"/>
        <end position="160"/>
    </location>
</feature>
<evidence type="ECO:0000313" key="3">
    <source>
        <dbReference type="EMBL" id="KRK17882.1"/>
    </source>
</evidence>
<proteinExistence type="predicted"/>
<evidence type="ECO:0000256" key="1">
    <source>
        <dbReference type="ARBA" id="ARBA00022679"/>
    </source>
</evidence>
<dbReference type="RefSeq" id="WP_010012001.1">
    <property type="nucleotide sequence ID" value="NZ_AZCN01000021.1"/>
</dbReference>
<accession>A0A0R1FFB0</accession>
<dbReference type="InterPro" id="IPR000182">
    <property type="entry name" value="GNAT_dom"/>
</dbReference>
<comment type="caution">
    <text evidence="3">The sequence shown here is derived from an EMBL/GenBank/DDBJ whole genome shotgun (WGS) entry which is preliminary data.</text>
</comment>
<keyword evidence="1" id="KW-0808">Transferase</keyword>
<dbReference type="GO" id="GO:0008080">
    <property type="term" value="F:N-acetyltransferase activity"/>
    <property type="evidence" value="ECO:0007669"/>
    <property type="project" value="InterPro"/>
</dbReference>
<dbReference type="eggNOG" id="COG0456">
    <property type="taxonomic scope" value="Bacteria"/>
</dbReference>
<dbReference type="GeneID" id="65917913"/>
<evidence type="ECO:0000313" key="4">
    <source>
        <dbReference type="Proteomes" id="UP000051181"/>
    </source>
</evidence>
<dbReference type="EMBL" id="AZCN01000021">
    <property type="protein sequence ID" value="KRK17882.1"/>
    <property type="molecule type" value="Genomic_DNA"/>
</dbReference>
<dbReference type="AlphaFoldDB" id="A0A0R1FFB0"/>
<name>A0A0R1FFB0_9LACO</name>
<dbReference type="Proteomes" id="UP000051181">
    <property type="component" value="Unassembled WGS sequence"/>
</dbReference>
<dbReference type="PROSITE" id="PS51186">
    <property type="entry name" value="GNAT"/>
    <property type="match status" value="1"/>
</dbReference>
<dbReference type="CDD" id="cd04301">
    <property type="entry name" value="NAT_SF"/>
    <property type="match status" value="1"/>
</dbReference>
<dbReference type="PANTHER" id="PTHR13947">
    <property type="entry name" value="GNAT FAMILY N-ACETYLTRANSFERASE"/>
    <property type="match status" value="1"/>
</dbReference>
<gene>
    <name evidence="3" type="ORF">FD22_GL000861</name>
</gene>
<reference evidence="3 4" key="1">
    <citation type="journal article" date="2015" name="Genome Announc.">
        <title>Expanding the biotechnology potential of lactobacilli through comparative genomics of 213 strains and associated genera.</title>
        <authorList>
            <person name="Sun Z."/>
            <person name="Harris H.M."/>
            <person name="McCann A."/>
            <person name="Guo C."/>
            <person name="Argimon S."/>
            <person name="Zhang W."/>
            <person name="Yang X."/>
            <person name="Jeffery I.B."/>
            <person name="Cooney J.C."/>
            <person name="Kagawa T.F."/>
            <person name="Liu W."/>
            <person name="Song Y."/>
            <person name="Salvetti E."/>
            <person name="Wrobel A."/>
            <person name="Rasinkangas P."/>
            <person name="Parkhill J."/>
            <person name="Rea M.C."/>
            <person name="O'Sullivan O."/>
            <person name="Ritari J."/>
            <person name="Douillard F.P."/>
            <person name="Paul Ross R."/>
            <person name="Yang R."/>
            <person name="Briner A.E."/>
            <person name="Felis G.E."/>
            <person name="de Vos W.M."/>
            <person name="Barrangou R."/>
            <person name="Klaenhammer T.R."/>
            <person name="Caufield P.W."/>
            <person name="Cui Y."/>
            <person name="Zhang H."/>
            <person name="O'Toole P.W."/>
        </authorList>
    </citation>
    <scope>NUCLEOTIDE SEQUENCE [LARGE SCALE GENOMIC DNA]</scope>
    <source>
        <strain evidence="3 4">DSM 20001</strain>
    </source>
</reference>
<evidence type="ECO:0000259" key="2">
    <source>
        <dbReference type="PROSITE" id="PS51186"/>
    </source>
</evidence>
<dbReference type="SUPFAM" id="SSF55729">
    <property type="entry name" value="Acyl-CoA N-acyltransferases (Nat)"/>
    <property type="match status" value="1"/>
</dbReference>
<dbReference type="InterPro" id="IPR050769">
    <property type="entry name" value="NAT_camello-type"/>
</dbReference>
<organism evidence="3 4">
    <name type="scientific">Loigolactobacillus coryniformis subsp. coryniformis KCTC 3167 = DSM 20001</name>
    <dbReference type="NCBI Taxonomy" id="913848"/>
    <lineage>
        <taxon>Bacteria</taxon>
        <taxon>Bacillati</taxon>
        <taxon>Bacillota</taxon>
        <taxon>Bacilli</taxon>
        <taxon>Lactobacillales</taxon>
        <taxon>Lactobacillaceae</taxon>
        <taxon>Loigolactobacillus</taxon>
    </lineage>
</organism>